<dbReference type="PANTHER" id="PTHR12304:SF4">
    <property type="entry name" value="URIDINE NUCLEOSIDASE"/>
    <property type="match status" value="1"/>
</dbReference>
<dbReference type="GO" id="GO:0008477">
    <property type="term" value="F:purine nucleosidase activity"/>
    <property type="evidence" value="ECO:0007669"/>
    <property type="project" value="UniProtKB-EC"/>
</dbReference>
<dbReference type="InterPro" id="IPR036452">
    <property type="entry name" value="Ribo_hydro-like"/>
</dbReference>
<dbReference type="Gene3D" id="3.90.245.10">
    <property type="entry name" value="Ribonucleoside hydrolase-like"/>
    <property type="match status" value="1"/>
</dbReference>
<keyword evidence="1 4" id="KW-0378">Hydrolase</keyword>
<gene>
    <name evidence="4" type="ORF">HDA44_000729</name>
</gene>
<organism evidence="4 5">
    <name type="scientific">Kribbella solani</name>
    <dbReference type="NCBI Taxonomy" id="236067"/>
    <lineage>
        <taxon>Bacteria</taxon>
        <taxon>Bacillati</taxon>
        <taxon>Actinomycetota</taxon>
        <taxon>Actinomycetes</taxon>
        <taxon>Propionibacteriales</taxon>
        <taxon>Kribbellaceae</taxon>
        <taxon>Kribbella</taxon>
    </lineage>
</organism>
<dbReference type="RefSeq" id="WP_184831317.1">
    <property type="nucleotide sequence ID" value="NZ_BAAAVN010000014.1"/>
</dbReference>
<name>A0A841DPL1_9ACTN</name>
<evidence type="ECO:0000256" key="2">
    <source>
        <dbReference type="ARBA" id="ARBA00023295"/>
    </source>
</evidence>
<dbReference type="Pfam" id="PF01156">
    <property type="entry name" value="IU_nuc_hydro"/>
    <property type="match status" value="1"/>
</dbReference>
<sequence>MTKVIIDTDTGVDDGMGLIYGILSPELEIVAVTTSFGNVDVGKVTKNTAVIMERLGCDVPLAKGAGQGLAGGKAGYVPEIHGEDGFGNANFPDPEYTSLVGATAAQLTVDLAKQYPGELTYIGLGPLTNLAIALLLDPELPSRLTKVVWMGGAVRVPGNQTPVAEADALHDPEAAALCVAAGWDFLQIGLDVTNDTIFEAEHLDEVTAAATPAAELVAAGAPLYMSFYEQIFGRYCCAMHSPLTVGVVAHPELITAEETLPMAVETQGRFTRGMTIADWRPGQDSDARDWGDGPRVRIAFEVDRAAFVRRFVDRVIGKE</sequence>
<evidence type="ECO:0000256" key="1">
    <source>
        <dbReference type="ARBA" id="ARBA00022801"/>
    </source>
</evidence>
<evidence type="ECO:0000313" key="5">
    <source>
        <dbReference type="Proteomes" id="UP000558997"/>
    </source>
</evidence>
<evidence type="ECO:0000259" key="3">
    <source>
        <dbReference type="Pfam" id="PF01156"/>
    </source>
</evidence>
<dbReference type="InterPro" id="IPR023186">
    <property type="entry name" value="IUNH"/>
</dbReference>
<protein>
    <submittedName>
        <fullName evidence="4">Purine nucleosidase</fullName>
        <ecNumber evidence="4">3.2.2.1</ecNumber>
    </submittedName>
</protein>
<keyword evidence="5" id="KW-1185">Reference proteome</keyword>
<dbReference type="InterPro" id="IPR001910">
    <property type="entry name" value="Inosine/uridine_hydrolase_dom"/>
</dbReference>
<accession>A0A841DPL1</accession>
<dbReference type="EMBL" id="JACHNF010000001">
    <property type="protein sequence ID" value="MBB5977388.1"/>
    <property type="molecule type" value="Genomic_DNA"/>
</dbReference>
<dbReference type="PANTHER" id="PTHR12304">
    <property type="entry name" value="INOSINE-URIDINE PREFERRING NUCLEOSIDE HYDROLASE"/>
    <property type="match status" value="1"/>
</dbReference>
<dbReference type="Proteomes" id="UP000558997">
    <property type="component" value="Unassembled WGS sequence"/>
</dbReference>
<dbReference type="EC" id="3.2.2.1" evidence="4"/>
<feature type="domain" description="Inosine/uridine-preferring nucleoside hydrolase" evidence="3">
    <location>
        <begin position="4"/>
        <end position="308"/>
    </location>
</feature>
<proteinExistence type="predicted"/>
<evidence type="ECO:0000313" key="4">
    <source>
        <dbReference type="EMBL" id="MBB5977388.1"/>
    </source>
</evidence>
<dbReference type="AlphaFoldDB" id="A0A841DPL1"/>
<reference evidence="4 5" key="1">
    <citation type="submission" date="2020-08" db="EMBL/GenBank/DDBJ databases">
        <title>Sequencing the genomes of 1000 actinobacteria strains.</title>
        <authorList>
            <person name="Klenk H.-P."/>
        </authorList>
    </citation>
    <scope>NUCLEOTIDE SEQUENCE [LARGE SCALE GENOMIC DNA]</scope>
    <source>
        <strain evidence="4 5">DSM 17294</strain>
    </source>
</reference>
<dbReference type="SUPFAM" id="SSF53590">
    <property type="entry name" value="Nucleoside hydrolase"/>
    <property type="match status" value="1"/>
</dbReference>
<dbReference type="GO" id="GO:0006152">
    <property type="term" value="P:purine nucleoside catabolic process"/>
    <property type="evidence" value="ECO:0007669"/>
    <property type="project" value="TreeGrafter"/>
</dbReference>
<dbReference type="CDD" id="cd02650">
    <property type="entry name" value="nuc_hydro_CaPnhB"/>
    <property type="match status" value="1"/>
</dbReference>
<comment type="caution">
    <text evidence="4">The sequence shown here is derived from an EMBL/GenBank/DDBJ whole genome shotgun (WGS) entry which is preliminary data.</text>
</comment>
<dbReference type="GO" id="GO:0005829">
    <property type="term" value="C:cytosol"/>
    <property type="evidence" value="ECO:0007669"/>
    <property type="project" value="TreeGrafter"/>
</dbReference>
<keyword evidence="2 4" id="KW-0326">Glycosidase</keyword>